<comment type="caution">
    <text evidence="7">The sequence shown here is derived from an EMBL/GenBank/DDBJ whole genome shotgun (WGS) entry which is preliminary data.</text>
</comment>
<proteinExistence type="inferred from homology"/>
<dbReference type="SMART" id="SM00075">
    <property type="entry name" value="HYDRO"/>
    <property type="match status" value="1"/>
</dbReference>
<dbReference type="InterPro" id="IPR001338">
    <property type="entry name" value="Class_I_Hydrophobin"/>
</dbReference>
<comment type="subcellular location">
    <subcellularLocation>
        <location evidence="1 6">Secreted</location>
        <location evidence="1 6">Cell wall</location>
    </subcellularLocation>
</comment>
<evidence type="ECO:0000256" key="3">
    <source>
        <dbReference type="ARBA" id="ARBA00022512"/>
    </source>
</evidence>
<dbReference type="VEuPathDB" id="FungiDB:PC9H_010337"/>
<keyword evidence="8" id="KW-1185">Reference proteome</keyword>
<protein>
    <recommendedName>
        <fullName evidence="6">Hydrophobin</fullName>
    </recommendedName>
</protein>
<accession>A0A8H6ZRF3</accession>
<keyword evidence="6" id="KW-0732">Signal</keyword>
<gene>
    <name evidence="7" type="ORF">PC9H_010337</name>
</gene>
<name>A0A8H6ZRF3_PLEOS</name>
<sequence>MFSRTSSLFIAMVAFTTLTAAIPSVERRTNPTTTVTVTTKPSSTPISPNQCNTNNIQCCNSVQRSDAPVFTGLFGLLGIVLQGVVPIGLACSPISVIGIGGISCDAQTVCCENNNFNGLIAIGCTPINIGL</sequence>
<feature type="chain" id="PRO_5034671993" description="Hydrophobin" evidence="6">
    <location>
        <begin position="22"/>
        <end position="131"/>
    </location>
</feature>
<keyword evidence="5 6" id="KW-1015">Disulfide bond</keyword>
<reference evidence="7" key="1">
    <citation type="submission" date="2019-07" db="EMBL/GenBank/DDBJ databases">
        <authorList>
            <person name="Palmer J.M."/>
        </authorList>
    </citation>
    <scope>NUCLEOTIDE SEQUENCE</scope>
    <source>
        <strain evidence="7">PC9</strain>
    </source>
</reference>
<dbReference type="RefSeq" id="XP_036627214.1">
    <property type="nucleotide sequence ID" value="XM_036779831.1"/>
</dbReference>
<dbReference type="AlphaFoldDB" id="A0A8H6ZRF3"/>
<evidence type="ECO:0000256" key="4">
    <source>
        <dbReference type="ARBA" id="ARBA00022525"/>
    </source>
</evidence>
<dbReference type="GeneID" id="59380155"/>
<dbReference type="Pfam" id="PF01185">
    <property type="entry name" value="Hydrophobin"/>
    <property type="match status" value="1"/>
</dbReference>
<dbReference type="CDD" id="cd23507">
    <property type="entry name" value="hydrophobin_I"/>
    <property type="match status" value="1"/>
</dbReference>
<comment type="similarity">
    <text evidence="2 6">Belongs to the fungal hydrophobin family.</text>
</comment>
<feature type="signal peptide" evidence="6">
    <location>
        <begin position="1"/>
        <end position="21"/>
    </location>
</feature>
<evidence type="ECO:0000256" key="2">
    <source>
        <dbReference type="ARBA" id="ARBA00010446"/>
    </source>
</evidence>
<evidence type="ECO:0000313" key="8">
    <source>
        <dbReference type="Proteomes" id="UP000623687"/>
    </source>
</evidence>
<dbReference type="GO" id="GO:0009277">
    <property type="term" value="C:fungal-type cell wall"/>
    <property type="evidence" value="ECO:0007669"/>
    <property type="project" value="InterPro"/>
</dbReference>
<dbReference type="EMBL" id="JACETU010000008">
    <property type="protein sequence ID" value="KAF7422182.1"/>
    <property type="molecule type" value="Genomic_DNA"/>
</dbReference>
<dbReference type="OrthoDB" id="4225815at2759"/>
<evidence type="ECO:0000256" key="6">
    <source>
        <dbReference type="RuleBase" id="RU365009"/>
    </source>
</evidence>
<organism evidence="7 8">
    <name type="scientific">Pleurotus ostreatus</name>
    <name type="common">Oyster mushroom</name>
    <name type="synonym">White-rot fungus</name>
    <dbReference type="NCBI Taxonomy" id="5322"/>
    <lineage>
        <taxon>Eukaryota</taxon>
        <taxon>Fungi</taxon>
        <taxon>Dikarya</taxon>
        <taxon>Basidiomycota</taxon>
        <taxon>Agaricomycotina</taxon>
        <taxon>Agaricomycetes</taxon>
        <taxon>Agaricomycetidae</taxon>
        <taxon>Agaricales</taxon>
        <taxon>Pleurotineae</taxon>
        <taxon>Pleurotaceae</taxon>
        <taxon>Pleurotus</taxon>
    </lineage>
</organism>
<evidence type="ECO:0000256" key="5">
    <source>
        <dbReference type="ARBA" id="ARBA00023157"/>
    </source>
</evidence>
<dbReference type="Proteomes" id="UP000623687">
    <property type="component" value="Unassembled WGS sequence"/>
</dbReference>
<evidence type="ECO:0000256" key="1">
    <source>
        <dbReference type="ARBA" id="ARBA00004191"/>
    </source>
</evidence>
<keyword evidence="3 6" id="KW-0134">Cell wall</keyword>
<evidence type="ECO:0000313" key="7">
    <source>
        <dbReference type="EMBL" id="KAF7422182.1"/>
    </source>
</evidence>
<dbReference type="GO" id="GO:0005199">
    <property type="term" value="F:structural constituent of cell wall"/>
    <property type="evidence" value="ECO:0007669"/>
    <property type="project" value="InterPro"/>
</dbReference>
<keyword evidence="4 6" id="KW-0964">Secreted</keyword>